<feature type="domain" description="THIF-type NAD/FAD binding fold" evidence="1">
    <location>
        <begin position="124"/>
        <end position="320"/>
    </location>
</feature>
<dbReference type="GO" id="GO:0061504">
    <property type="term" value="P:cyclic threonylcarbamoyladenosine biosynthetic process"/>
    <property type="evidence" value="ECO:0007669"/>
    <property type="project" value="TreeGrafter"/>
</dbReference>
<dbReference type="PANTHER" id="PTHR43267">
    <property type="entry name" value="TRNA THREONYLCARBAMOYLADENOSINE DEHYDRATASE"/>
    <property type="match status" value="1"/>
</dbReference>
<dbReference type="STRING" id="909613.UO65_2304"/>
<dbReference type="GO" id="GO:0061503">
    <property type="term" value="F:tRNA threonylcarbamoyladenosine dehydratase"/>
    <property type="evidence" value="ECO:0007669"/>
    <property type="project" value="TreeGrafter"/>
</dbReference>
<comment type="caution">
    <text evidence="2">The sequence shown here is derived from an EMBL/GenBank/DDBJ whole genome shotgun (WGS) entry which is preliminary data.</text>
</comment>
<protein>
    <submittedName>
        <fullName evidence="2">Molybdopterin biosynthesis protein MoeB</fullName>
    </submittedName>
</protein>
<dbReference type="AlphaFoldDB" id="W7J032"/>
<reference evidence="2 3" key="1">
    <citation type="journal article" date="2014" name="Genome Announc.">
        <title>Draft Genome Sequence of the Antitrypanosomally Active Sponge-Associated Bacterium Actinokineospora sp. Strain EG49.</title>
        <authorList>
            <person name="Harjes J."/>
            <person name="Ryu T."/>
            <person name="Abdelmohsen U.R."/>
            <person name="Moitinho-Silva L."/>
            <person name="Horn H."/>
            <person name="Ravasi T."/>
            <person name="Hentschel U."/>
        </authorList>
    </citation>
    <scope>NUCLEOTIDE SEQUENCE [LARGE SCALE GENOMIC DNA]</scope>
    <source>
        <strain evidence="2 3">EG49</strain>
    </source>
</reference>
<dbReference type="Gene3D" id="3.40.50.720">
    <property type="entry name" value="NAD(P)-binding Rossmann-like Domain"/>
    <property type="match status" value="1"/>
</dbReference>
<dbReference type="InterPro" id="IPR000594">
    <property type="entry name" value="ThiF_NAD_FAD-bd"/>
</dbReference>
<dbReference type="PANTHER" id="PTHR43267:SF2">
    <property type="entry name" value="TRNA THREONYLCARBAMOYLADENOSINE DEHYDRATASE 1-RELATED"/>
    <property type="match status" value="1"/>
</dbReference>
<dbReference type="InterPro" id="IPR045886">
    <property type="entry name" value="ThiF/MoeB/HesA"/>
</dbReference>
<dbReference type="EMBL" id="AYXG01000081">
    <property type="protein sequence ID" value="EWC62317.1"/>
    <property type="molecule type" value="Genomic_DNA"/>
</dbReference>
<dbReference type="Proteomes" id="UP000019277">
    <property type="component" value="Unassembled WGS sequence"/>
</dbReference>
<accession>W7J032</accession>
<proteinExistence type="predicted"/>
<dbReference type="PATRIC" id="fig|909613.9.peg.2310"/>
<dbReference type="Pfam" id="PF00899">
    <property type="entry name" value="ThiF"/>
    <property type="match status" value="1"/>
</dbReference>
<dbReference type="eggNOG" id="COG0476">
    <property type="taxonomic scope" value="Bacteria"/>
</dbReference>
<name>W7J032_9PSEU</name>
<dbReference type="OrthoDB" id="9204719at2"/>
<dbReference type="RefSeq" id="WP_035281515.1">
    <property type="nucleotide sequence ID" value="NZ_AYXG01000081.1"/>
</dbReference>
<gene>
    <name evidence="2" type="ORF">UO65_2304</name>
</gene>
<dbReference type="SUPFAM" id="SSF69572">
    <property type="entry name" value="Activating enzymes of the ubiquitin-like proteins"/>
    <property type="match status" value="1"/>
</dbReference>
<dbReference type="InterPro" id="IPR035985">
    <property type="entry name" value="Ubiquitin-activating_enz"/>
</dbReference>
<organism evidence="2 3">
    <name type="scientific">Actinokineospora spheciospongiae</name>
    <dbReference type="NCBI Taxonomy" id="909613"/>
    <lineage>
        <taxon>Bacteria</taxon>
        <taxon>Bacillati</taxon>
        <taxon>Actinomycetota</taxon>
        <taxon>Actinomycetes</taxon>
        <taxon>Pseudonocardiales</taxon>
        <taxon>Pseudonocardiaceae</taxon>
        <taxon>Actinokineospora</taxon>
    </lineage>
</organism>
<evidence type="ECO:0000259" key="1">
    <source>
        <dbReference type="Pfam" id="PF00899"/>
    </source>
</evidence>
<dbReference type="GO" id="GO:0008641">
    <property type="term" value="F:ubiquitin-like modifier activating enzyme activity"/>
    <property type="evidence" value="ECO:0007669"/>
    <property type="project" value="InterPro"/>
</dbReference>
<evidence type="ECO:0000313" key="3">
    <source>
        <dbReference type="Proteomes" id="UP000019277"/>
    </source>
</evidence>
<sequence length="351" mass="36722">MRLPRVKGVHRPYRTNGAIRIGGAAFGVAAEIADPDGVVWSLLTAMDGTRTPAQVAAAVRADRPHLPEPALVGAIDQLVATGFLEDAATAEDPAVGERYSRSTAYYSYVDRTPRASMTEVPHLIAAAHVAVLGVGGVGSTAAHALAASGVGGLTLIDPDVVELSNLNRQLLFTTKDIGRPKVDAAAERLTELRPDLAVDVRHSALTSAAEIADLFADSQVVLLCADTPAEIEQWCNTAALTTTTPWVSGAYDGPHVCVTRYDPPHGPCWRCLRLQHYDRDPLPGETTPHMATAATTGLAGNLTAHVALAQITGVAPPPAGVPVVWNAVALGHAFAVPVHPDPSCPDCAHRS</sequence>
<evidence type="ECO:0000313" key="2">
    <source>
        <dbReference type="EMBL" id="EWC62317.1"/>
    </source>
</evidence>
<keyword evidence="3" id="KW-1185">Reference proteome</keyword>